<dbReference type="Pfam" id="PF10014">
    <property type="entry name" value="2OG-Fe_Oxy_2"/>
    <property type="match status" value="1"/>
</dbReference>
<accession>A0A0U0WGT3</accession>
<evidence type="ECO:0008006" key="3">
    <source>
        <dbReference type="Google" id="ProtNLM"/>
    </source>
</evidence>
<reference evidence="1 2" key="1">
    <citation type="submission" date="2015-03" db="EMBL/GenBank/DDBJ databases">
        <authorList>
            <person name="Murphy D."/>
        </authorList>
    </citation>
    <scope>NUCLEOTIDE SEQUENCE [LARGE SCALE GENOMIC DNA]</scope>
    <source>
        <strain evidence="1 2">DSM 44277</strain>
    </source>
</reference>
<sequence length="252" mass="27585">MTVCDNRTGADPVTAAARSVATTGACLMPSFDVARSLGVGREEWIRFARHWEDLVPDPYAAELGVTRLRRYGQYGFRDGAMRPIPPSVFAQPDDSNPLYIGKDRVFEPLTVEFARDRLLRSVVGLLARVAEALEPLDDAAEWNVKVHPFRTRSSPGASGYGDGQPTPEGLHRDGVTLVSSLLIGRRNAIGGESRVCDGDHRTLLTRTLAEPGTLLLGDDRRTLHSVSTIRPIDNSGPAQRDVLVITFASRWP</sequence>
<evidence type="ECO:0000313" key="2">
    <source>
        <dbReference type="Proteomes" id="UP000198875"/>
    </source>
</evidence>
<gene>
    <name evidence="1" type="ORF">BN971_04847</name>
</gene>
<dbReference type="EMBL" id="CSTD01000008">
    <property type="protein sequence ID" value="CPR13535.1"/>
    <property type="molecule type" value="Genomic_DNA"/>
</dbReference>
<organism evidence="1 2">
    <name type="scientific">Mycobacterium bohemicum DSM 44277</name>
    <dbReference type="NCBI Taxonomy" id="1236609"/>
    <lineage>
        <taxon>Bacteria</taxon>
        <taxon>Bacillati</taxon>
        <taxon>Actinomycetota</taxon>
        <taxon>Actinomycetes</taxon>
        <taxon>Mycobacteriales</taxon>
        <taxon>Mycobacteriaceae</taxon>
        <taxon>Mycobacterium</taxon>
    </lineage>
</organism>
<name>A0A0U0WGT3_MYCBE</name>
<dbReference type="Gene3D" id="2.60.120.620">
    <property type="entry name" value="q2cbj1_9rhob like domain"/>
    <property type="match status" value="1"/>
</dbReference>
<dbReference type="GO" id="GO:0051213">
    <property type="term" value="F:dioxygenase activity"/>
    <property type="evidence" value="ECO:0007669"/>
    <property type="project" value="InterPro"/>
</dbReference>
<dbReference type="Proteomes" id="UP000198875">
    <property type="component" value="Unassembled WGS sequence"/>
</dbReference>
<dbReference type="InterPro" id="IPR018724">
    <property type="entry name" value="2OG-Fe_dioxygenase"/>
</dbReference>
<evidence type="ECO:0000313" key="1">
    <source>
        <dbReference type="EMBL" id="CPR13535.1"/>
    </source>
</evidence>
<proteinExistence type="predicted"/>
<dbReference type="AlphaFoldDB" id="A0A0U0WGT3"/>
<protein>
    <recommendedName>
        <fullName evidence="3">2OG-Fe dioxygenase family protein</fullName>
    </recommendedName>
</protein>